<keyword evidence="2" id="KW-0648">Protein biosynthesis</keyword>
<dbReference type="Gene3D" id="3.40.50.300">
    <property type="entry name" value="P-loop containing nucleotide triphosphate hydrolases"/>
    <property type="match status" value="2"/>
</dbReference>
<keyword evidence="2" id="KW-0396">Initiation factor</keyword>
<feature type="compositionally biased region" description="Gly residues" evidence="1">
    <location>
        <begin position="500"/>
        <end position="519"/>
    </location>
</feature>
<keyword evidence="3" id="KW-1185">Reference proteome</keyword>
<feature type="compositionally biased region" description="Low complexity" evidence="1">
    <location>
        <begin position="520"/>
        <end position="536"/>
    </location>
</feature>
<feature type="compositionally biased region" description="Low complexity" evidence="1">
    <location>
        <begin position="304"/>
        <end position="316"/>
    </location>
</feature>
<feature type="compositionally biased region" description="Polar residues" evidence="1">
    <location>
        <begin position="194"/>
        <end position="217"/>
    </location>
</feature>
<dbReference type="Proteomes" id="UP000053392">
    <property type="component" value="Unassembled WGS sequence"/>
</dbReference>
<dbReference type="SUPFAM" id="SSF52540">
    <property type="entry name" value="P-loop containing nucleoside triphosphate hydrolases"/>
    <property type="match status" value="1"/>
</dbReference>
<gene>
    <name evidence="2" type="ORF">I313_04767</name>
</gene>
<feature type="region of interest" description="Disordered" evidence="1">
    <location>
        <begin position="761"/>
        <end position="807"/>
    </location>
</feature>
<feature type="compositionally biased region" description="Low complexity" evidence="1">
    <location>
        <begin position="100"/>
        <end position="109"/>
    </location>
</feature>
<dbReference type="OrthoDB" id="4726at2759"/>
<feature type="compositionally biased region" description="Gly residues" evidence="1">
    <location>
        <begin position="794"/>
        <end position="805"/>
    </location>
</feature>
<sequence>MSPSPPEFEASDAYLALLARLARTEAQVSALSAQVATLSDLVRSAIPARTTSNLPAPSPPKRPVFSPFDSDPPLTAAPSAFSAQPNSYLSAPPKTPTGTSPAQQSAPSISALTQQITALSTSVAQLQRLQHSQTQQQSLTRQPSSSLAPSLHPQSSQQAVQQQLGSSSLGGDRHPGSLSLGVPRLPSGGIDSFLGNNGPLTMPNSQPGGVSGTNPSSMPFGRAPSPNPNRPGMNRSFSSSVVQADGRGAHGHGQGHNYSGSGSHGHAHLSPGHLSLGGHGHQHQLGHGHGLHGHGPSALSRDWPSPGGQQQVQSGQKDGSTTPGGAAAPGGGIVVPTLSPKLLPLLNESSPMVRGVGGPIGIRSAVAAGAAGSSNGQNEIAQMQRDQIHLLVGTPAKICEVMTARGGLGGGEVRLLILIARNLYENVLTVVKHLPPPRGFGGALTPGGPPPAFSPGLASPYDAGQNSPFNPASKTPFPNPNASHHPSRFGAPGQSAVGSSGSGAGAVGAGAGGGTGAGGESATSGGLSAAGSASTNGNGIERQTCLFSNTIPTDVINFSQSLQVRDPVRVLVRREGGANSQESVSSVTPGVNLKHTYVYLTITGNAQQSGVAPVSVDVGPGTIGSGRIQHGQQGGKTSQQLSEEQTRAKEYKLDMLVKILDDYPLWQAIVHVGSFAMLEAVVYKLQTRNWETLYLTPEMPNAQKKAILQQWRISVSGSGPRFLVVFDVNVKPPEVPWSPLVINFDLPRSVEGYAQRAAAAVPPASATGSNGGNGGGGGGGKKNRGEGRGEGRAEGGGSQGQGQGQSGQVNGVIVSFVQAAGGDVEMLRSTECAYRFKSAEIPTVFHDLFQH</sequence>
<feature type="region of interest" description="Disordered" evidence="1">
    <location>
        <begin position="132"/>
        <end position="333"/>
    </location>
</feature>
<feature type="compositionally biased region" description="Basic residues" evidence="1">
    <location>
        <begin position="280"/>
        <end position="292"/>
    </location>
</feature>
<name>A0A0D0TTS3_9TREE</name>
<feature type="compositionally biased region" description="Low complexity" evidence="1">
    <location>
        <begin position="490"/>
        <end position="499"/>
    </location>
</feature>
<dbReference type="PANTHER" id="PTHR47958">
    <property type="entry name" value="ATP-DEPENDENT RNA HELICASE DBP3"/>
    <property type="match status" value="1"/>
</dbReference>
<evidence type="ECO:0000313" key="2">
    <source>
        <dbReference type="EMBL" id="KIR39168.1"/>
    </source>
</evidence>
<dbReference type="HOGENOM" id="CLU_334999_0_0_1"/>
<dbReference type="EMBL" id="KN847907">
    <property type="protein sequence ID" value="KIR39168.1"/>
    <property type="molecule type" value="Genomic_DNA"/>
</dbReference>
<feature type="compositionally biased region" description="Gly residues" evidence="1">
    <location>
        <begin position="769"/>
        <end position="780"/>
    </location>
</feature>
<organism evidence="2 3">
    <name type="scientific">Cryptococcus deuterogattii Ram5</name>
    <dbReference type="NCBI Taxonomy" id="1296110"/>
    <lineage>
        <taxon>Eukaryota</taxon>
        <taxon>Fungi</taxon>
        <taxon>Dikarya</taxon>
        <taxon>Basidiomycota</taxon>
        <taxon>Agaricomycotina</taxon>
        <taxon>Tremellomycetes</taxon>
        <taxon>Tremellales</taxon>
        <taxon>Cryptococcaceae</taxon>
        <taxon>Cryptococcus</taxon>
        <taxon>Cryptococcus gattii species complex</taxon>
    </lineage>
</organism>
<dbReference type="AlphaFoldDB" id="A0A0D0TTS3"/>
<feature type="compositionally biased region" description="Polar residues" evidence="1">
    <location>
        <begin position="464"/>
        <end position="473"/>
    </location>
</feature>
<protein>
    <submittedName>
        <fullName evidence="2">Translation initiation factor</fullName>
    </submittedName>
</protein>
<proteinExistence type="predicted"/>
<feature type="region of interest" description="Disordered" evidence="1">
    <location>
        <begin position="441"/>
        <end position="536"/>
    </location>
</feature>
<feature type="compositionally biased region" description="Low complexity" evidence="1">
    <location>
        <begin position="154"/>
        <end position="170"/>
    </location>
</feature>
<feature type="compositionally biased region" description="Low complexity" evidence="1">
    <location>
        <begin position="132"/>
        <end position="147"/>
    </location>
</feature>
<feature type="compositionally biased region" description="Basic and acidic residues" evidence="1">
    <location>
        <begin position="783"/>
        <end position="793"/>
    </location>
</feature>
<evidence type="ECO:0000313" key="3">
    <source>
        <dbReference type="Proteomes" id="UP000053392"/>
    </source>
</evidence>
<accession>A0A0D0TTS3</accession>
<dbReference type="InterPro" id="IPR027417">
    <property type="entry name" value="P-loop_NTPase"/>
</dbReference>
<dbReference type="GO" id="GO:0003743">
    <property type="term" value="F:translation initiation factor activity"/>
    <property type="evidence" value="ECO:0007669"/>
    <property type="project" value="UniProtKB-KW"/>
</dbReference>
<feature type="region of interest" description="Disordered" evidence="1">
    <location>
        <begin position="50"/>
        <end position="109"/>
    </location>
</feature>
<reference evidence="2 3" key="1">
    <citation type="submission" date="2015-01" db="EMBL/GenBank/DDBJ databases">
        <title>The Genome Sequence of Cryptococcus gattii Ram5.</title>
        <authorList>
            <consortium name="The Broad Institute Genomics Platform"/>
            <person name="Cuomo C."/>
            <person name="Litvintseva A."/>
            <person name="Chen Y."/>
            <person name="Heitman J."/>
            <person name="Sun S."/>
            <person name="Springer D."/>
            <person name="Dromer F."/>
            <person name="Young S."/>
            <person name="Zeng Q."/>
            <person name="Gargeya S."/>
            <person name="Abouelleil A."/>
            <person name="Alvarado L."/>
            <person name="Chapman S.B."/>
            <person name="Gainer-Dewar J."/>
            <person name="Goldberg J."/>
            <person name="Griggs A."/>
            <person name="Gujja S."/>
            <person name="Hansen M."/>
            <person name="Howarth C."/>
            <person name="Imamovic A."/>
            <person name="Larimer J."/>
            <person name="Murphy C."/>
            <person name="Naylor J."/>
            <person name="Pearson M."/>
            <person name="Priest M."/>
            <person name="Roberts A."/>
            <person name="Saif S."/>
            <person name="Shea T."/>
            <person name="Sykes S."/>
            <person name="Wortman J."/>
            <person name="Nusbaum C."/>
            <person name="Birren B."/>
        </authorList>
    </citation>
    <scope>NUCLEOTIDE SEQUENCE [LARGE SCALE GENOMIC DNA]</scope>
    <source>
        <strain evidence="2 3">Ram5</strain>
    </source>
</reference>
<evidence type="ECO:0000256" key="1">
    <source>
        <dbReference type="SAM" id="MobiDB-lite"/>
    </source>
</evidence>